<feature type="domain" description="Methyltransferase type 11" evidence="3">
    <location>
        <begin position="64"/>
        <end position="160"/>
    </location>
</feature>
<comment type="caution">
    <text evidence="4">The sequence shown here is derived from an EMBL/GenBank/DDBJ whole genome shotgun (WGS) entry which is preliminary data.</text>
</comment>
<dbReference type="CDD" id="cd02440">
    <property type="entry name" value="AdoMet_MTases"/>
    <property type="match status" value="1"/>
</dbReference>
<keyword evidence="5" id="KW-1185">Reference proteome</keyword>
<evidence type="ECO:0000313" key="4">
    <source>
        <dbReference type="EMBL" id="KYG77818.1"/>
    </source>
</evidence>
<dbReference type="STRING" id="333140.AWW68_03355"/>
<dbReference type="InterPro" id="IPR029063">
    <property type="entry name" value="SAM-dependent_MTases_sf"/>
</dbReference>
<dbReference type="PANTHER" id="PTHR43861">
    <property type="entry name" value="TRANS-ACONITATE 2-METHYLTRANSFERASE-RELATED"/>
    <property type="match status" value="1"/>
</dbReference>
<protein>
    <recommendedName>
        <fullName evidence="3">Methyltransferase type 11 domain-containing protein</fullName>
    </recommendedName>
</protein>
<dbReference type="Pfam" id="PF08241">
    <property type="entry name" value="Methyltransf_11"/>
    <property type="match status" value="1"/>
</dbReference>
<organism evidence="4 5">
    <name type="scientific">Roseivirga spongicola</name>
    <dbReference type="NCBI Taxonomy" id="333140"/>
    <lineage>
        <taxon>Bacteria</taxon>
        <taxon>Pseudomonadati</taxon>
        <taxon>Bacteroidota</taxon>
        <taxon>Cytophagia</taxon>
        <taxon>Cytophagales</taxon>
        <taxon>Roseivirgaceae</taxon>
        <taxon>Roseivirga</taxon>
    </lineage>
</organism>
<accession>A0A150XGJ3</accession>
<reference evidence="4 5" key="1">
    <citation type="submission" date="2016-01" db="EMBL/GenBank/DDBJ databases">
        <title>Genome sequencing of Roseivirga spongicola UST030701-084.</title>
        <authorList>
            <person name="Selvaratnam C."/>
            <person name="Thevarajoo S."/>
            <person name="Goh K.M."/>
            <person name="Ee R."/>
            <person name="Chan K.-G."/>
            <person name="Chong C.S."/>
        </authorList>
    </citation>
    <scope>NUCLEOTIDE SEQUENCE [LARGE SCALE GENOMIC DNA]</scope>
    <source>
        <strain evidence="4 5">UST030701-084</strain>
    </source>
</reference>
<dbReference type="EMBL" id="LRPC01000001">
    <property type="protein sequence ID" value="KYG77818.1"/>
    <property type="molecule type" value="Genomic_DNA"/>
</dbReference>
<dbReference type="GO" id="GO:0008757">
    <property type="term" value="F:S-adenosylmethionine-dependent methyltransferase activity"/>
    <property type="evidence" value="ECO:0007669"/>
    <property type="project" value="InterPro"/>
</dbReference>
<evidence type="ECO:0000259" key="3">
    <source>
        <dbReference type="Pfam" id="PF08241"/>
    </source>
</evidence>
<dbReference type="SUPFAM" id="SSF53335">
    <property type="entry name" value="S-adenosyl-L-methionine-dependent methyltransferases"/>
    <property type="match status" value="1"/>
</dbReference>
<evidence type="ECO:0000256" key="2">
    <source>
        <dbReference type="SAM" id="MobiDB-lite"/>
    </source>
</evidence>
<proteinExistence type="predicted"/>
<evidence type="ECO:0000256" key="1">
    <source>
        <dbReference type="ARBA" id="ARBA00022679"/>
    </source>
</evidence>
<feature type="region of interest" description="Disordered" evidence="2">
    <location>
        <begin position="1"/>
        <end position="29"/>
    </location>
</feature>
<feature type="compositionally biased region" description="Basic and acidic residues" evidence="2">
    <location>
        <begin position="1"/>
        <end position="13"/>
    </location>
</feature>
<name>A0A150XGJ3_9BACT</name>
<sequence length="213" mass="23967">MACNNKGDRKASDTVENPAISKPTRPETVQPIFDMEIEEDRTDWQNPEIVLKAFGDLSNKTIADIGAGAGYFSFKLARQAGKVIALDIDPNALEYINEQKEIVGNWAENIETRLTPPDVPNLLLNEADAVLVVNTFSFIPQPENYFNRLREGMKPNGELLVVDFKKGKIPVGPSDDRKMEASEIRSILRRAGFRRISIDQKSLEYQYIIKAIN</sequence>
<evidence type="ECO:0000313" key="5">
    <source>
        <dbReference type="Proteomes" id="UP000075606"/>
    </source>
</evidence>
<dbReference type="PANTHER" id="PTHR43861:SF3">
    <property type="entry name" value="PUTATIVE (AFU_ORTHOLOGUE AFUA_2G14390)-RELATED"/>
    <property type="match status" value="1"/>
</dbReference>
<dbReference type="Gene3D" id="3.40.50.150">
    <property type="entry name" value="Vaccinia Virus protein VP39"/>
    <property type="match status" value="1"/>
</dbReference>
<gene>
    <name evidence="4" type="ORF">AWW68_03355</name>
</gene>
<dbReference type="AlphaFoldDB" id="A0A150XGJ3"/>
<dbReference type="Proteomes" id="UP000075606">
    <property type="component" value="Unassembled WGS sequence"/>
</dbReference>
<keyword evidence="1" id="KW-0808">Transferase</keyword>
<dbReference type="InterPro" id="IPR013216">
    <property type="entry name" value="Methyltransf_11"/>
</dbReference>